<dbReference type="EC" id="2.3.2.27" evidence="10"/>
<evidence type="ECO:0000259" key="11">
    <source>
        <dbReference type="PROSITE" id="PS51157"/>
    </source>
</evidence>
<evidence type="ECO:0000256" key="8">
    <source>
        <dbReference type="ARBA" id="ARBA00046341"/>
    </source>
</evidence>
<dbReference type="InterPro" id="IPR003126">
    <property type="entry name" value="Znf_UBR"/>
</dbReference>
<evidence type="ECO:0000256" key="5">
    <source>
        <dbReference type="ARBA" id="ARBA00022771"/>
    </source>
</evidence>
<reference evidence="12" key="1">
    <citation type="submission" date="2018-07" db="EMBL/GenBank/DDBJ databases">
        <authorList>
            <person name="Quirk P.G."/>
            <person name="Krulwich T.A."/>
        </authorList>
    </citation>
    <scope>NUCLEOTIDE SEQUENCE</scope>
    <source>
        <strain evidence="12">Anand</strain>
    </source>
</reference>
<organism evidence="12">
    <name type="scientific">Theileria annulata</name>
    <dbReference type="NCBI Taxonomy" id="5874"/>
    <lineage>
        <taxon>Eukaryota</taxon>
        <taxon>Sar</taxon>
        <taxon>Alveolata</taxon>
        <taxon>Apicomplexa</taxon>
        <taxon>Aconoidasida</taxon>
        <taxon>Piroplasmida</taxon>
        <taxon>Theileriidae</taxon>
        <taxon>Theileria</taxon>
    </lineage>
</organism>
<dbReference type="CDD" id="cd19673">
    <property type="entry name" value="UBR-box_UBR3"/>
    <property type="match status" value="1"/>
</dbReference>
<evidence type="ECO:0000256" key="6">
    <source>
        <dbReference type="ARBA" id="ARBA00022786"/>
    </source>
</evidence>
<comment type="similarity">
    <text evidence="8 10">Belongs to the E3 ubiquitin-protein ligase UBR1-like family.</text>
</comment>
<gene>
    <name evidence="12" type="ORF">TAT_000345500</name>
    <name evidence="13" type="ORF">TAV_000345300</name>
</gene>
<evidence type="ECO:0000256" key="4">
    <source>
        <dbReference type="ARBA" id="ARBA00022723"/>
    </source>
</evidence>
<dbReference type="InterPro" id="IPR039164">
    <property type="entry name" value="UBR1-like"/>
</dbReference>
<evidence type="ECO:0000313" key="13">
    <source>
        <dbReference type="EMBL" id="SVP95293.1"/>
    </source>
</evidence>
<comment type="pathway">
    <text evidence="2 10">Protein modification; protein ubiquitination.</text>
</comment>
<feature type="domain" description="UBR-type" evidence="11">
    <location>
        <begin position="57"/>
        <end position="127"/>
    </location>
</feature>
<keyword evidence="6 10" id="KW-0833">Ubl conjugation pathway</keyword>
<keyword evidence="3 10" id="KW-0808">Transferase</keyword>
<dbReference type="GO" id="GO:0000151">
    <property type="term" value="C:ubiquitin ligase complex"/>
    <property type="evidence" value="ECO:0007669"/>
    <property type="project" value="TreeGrafter"/>
</dbReference>
<dbReference type="GO" id="GO:0005737">
    <property type="term" value="C:cytoplasm"/>
    <property type="evidence" value="ECO:0007669"/>
    <property type="project" value="TreeGrafter"/>
</dbReference>
<dbReference type="EMBL" id="UIVS01000004">
    <property type="protein sequence ID" value="SVP95293.1"/>
    <property type="molecule type" value="Genomic_DNA"/>
</dbReference>
<dbReference type="InterPro" id="IPR044046">
    <property type="entry name" value="E3_ligase_UBR-like_C"/>
</dbReference>
<evidence type="ECO:0000256" key="1">
    <source>
        <dbReference type="ARBA" id="ARBA00000900"/>
    </source>
</evidence>
<dbReference type="GO" id="GO:0008270">
    <property type="term" value="F:zinc ion binding"/>
    <property type="evidence" value="ECO:0007669"/>
    <property type="project" value="UniProtKB-UniRule"/>
</dbReference>
<comment type="function">
    <text evidence="10">Ubiquitin ligase protein which is a component of the N-end rule pathway. Recognizes and binds to proteins bearing specific N-terminal residues that are destabilizing according to the N-end rule, leading to their ubiquitination and subsequent degradation.</text>
</comment>
<evidence type="ECO:0000256" key="3">
    <source>
        <dbReference type="ARBA" id="ARBA00022679"/>
    </source>
</evidence>
<keyword evidence="7 10" id="KW-0862">Zinc</keyword>
<dbReference type="UniPathway" id="UPA00143"/>
<dbReference type="Gene3D" id="2.10.110.30">
    <property type="match status" value="1"/>
</dbReference>
<proteinExistence type="inferred from homology"/>
<keyword evidence="12" id="KW-0436">Ligase</keyword>
<dbReference type="Pfam" id="PF02207">
    <property type="entry name" value="zf-UBR"/>
    <property type="match status" value="1"/>
</dbReference>
<dbReference type="PANTHER" id="PTHR21497:SF24">
    <property type="entry name" value="E3 UBIQUITIN-PROTEIN LIGASE UBR1"/>
    <property type="match status" value="1"/>
</dbReference>
<comment type="catalytic activity">
    <reaction evidence="1 10">
        <text>S-ubiquitinyl-[E2 ubiquitin-conjugating enzyme]-L-cysteine + [acceptor protein]-L-lysine = [E2 ubiquitin-conjugating enzyme]-L-cysteine + N(6)-ubiquitinyl-[acceptor protein]-L-lysine.</text>
        <dbReference type="EC" id="2.3.2.27"/>
    </reaction>
</comment>
<evidence type="ECO:0000256" key="7">
    <source>
        <dbReference type="ARBA" id="ARBA00022833"/>
    </source>
</evidence>
<feature type="zinc finger region" description="UBR-type" evidence="9">
    <location>
        <begin position="57"/>
        <end position="127"/>
    </location>
</feature>
<keyword evidence="4 10" id="KW-0479">Metal-binding</keyword>
<dbReference type="PANTHER" id="PTHR21497">
    <property type="entry name" value="UBIQUITIN LIGASE E3 ALPHA-RELATED"/>
    <property type="match status" value="1"/>
</dbReference>
<dbReference type="Pfam" id="PF18995">
    <property type="entry name" value="PRT6_C"/>
    <property type="match status" value="1"/>
</dbReference>
<dbReference type="FunFam" id="2.10.110.30:FF:000002">
    <property type="entry name" value="Putative e3 ubiquitin-protein ligase ubr3"/>
    <property type="match status" value="1"/>
</dbReference>
<dbReference type="GO" id="GO:0071596">
    <property type="term" value="P:ubiquitin-dependent protein catabolic process via the N-end rule pathway"/>
    <property type="evidence" value="ECO:0007669"/>
    <property type="project" value="UniProtKB-UniRule"/>
</dbReference>
<evidence type="ECO:0000256" key="9">
    <source>
        <dbReference type="PROSITE-ProRule" id="PRU00508"/>
    </source>
</evidence>
<dbReference type="GO" id="GO:0016874">
    <property type="term" value="F:ligase activity"/>
    <property type="evidence" value="ECO:0007669"/>
    <property type="project" value="UniProtKB-KW"/>
</dbReference>
<keyword evidence="5 10" id="KW-0863">Zinc-finger</keyword>
<accession>A0A3B0MW76</accession>
<dbReference type="SMART" id="SM00396">
    <property type="entry name" value="ZnF_UBR1"/>
    <property type="match status" value="1"/>
</dbReference>
<sequence length="2155" mass="253116">MNYIGDDQTQFIITNILNSNKDINKDHIFDQLYTYLYGISDKNYFTRLINNQSANLGFCTNKWLQETVAIKCYDCEYDSTCAVCLECFFNSDHTSHEYRLTRTSGGCCDCGDVSSWNFNGSCKNHTHFVDYDERTTLTCFTNSFLLKLESLLTQIIYYITEYLKNIHIIDEYSLQILILFLNDLVKVSSSYRFALNLCLSKDVLKDWILKHQILSNDIQKSFNSLYLTLLTSMSFKMKFATLFASLYIDIVQPLKEIPDGIVKLDNNDVEWHLSNLSVQLFTYSTIANELFKNEFLNYCIEPIMDKNLLDKRLNKIQFTRFDRKKFSLYIRILSDITYLFNHKSVCEIVLSNPNIQNTVLRLLATHNQMNLIEREEYEHVSYENSGYSIAFTIEHTIHSALKPLSDYCKNLPVEKTNELLKFYKNINDFIFNRLLKEKNHSEKLARSFHIPFVRFFTYLVDFNFVRKCLITNLKRNKDLSEYLDLNFPDLKSESSVDYDILNIFDNEVLMYILRNAIEVIKFSMEIKQNLWVYNGESMHEQRTNYYELLFDTYDIAAIQISVCLLAMKNIGKDLDLISVIFDICVGSDEKSFEDDTFVIDPGEMTEGKLLECDFTGEIIEVSSRSTIVPEDETAGKEEVIEPGDMQFKLSFFFMIMNTLINDIKHIEILSIPKKTMKEEYVKRGLPLLKMDVVYALVSGNAEFGKVVNETKKHWKHHPKVVETIEDLASLNYSKVSDKTYVRLKPESYKMIDILWNPQYPITHSVCKNSLKENISLLGSCSEVMSREYNETQDIILNSISCNRLLKYIFVLISNYCKMHFKHAEELSNFIDQAINSRGFNSLVDLYNKIHLNENQIKIICINDMKEYSECILYSLKILNLFLSKMPLPPLEVGKFMVNSLELVHKNMDDEIYKKCLSYTILKMKRIYMIDDSVSDLMSKGNRKDVKLIQKQMIQRLCSQNTMFSNEIEEEEVTTEANEDDLVCILCKQVMDSMSNMSYMTFVSTNNVLRRCSTSHQNKNYSIYARSSMPLRSSIITTCGHIAHTKCINEHRKVQTDNHIFSMYGIQKSKNEFFCPVCKLLCNYTLNITTIDSMKNRRGLFGNRLRVDSVSSPEYENVNVSHSSTDRSQPETPDCTPYMLMCKQSLDITCNWSWRHPYTTNWINSPVYASFEEYPLYVYGLVTFANNIDLNYFLSSDMNVQDEHALSYNISLPNIECTTCTSYDLATIERNCCSGFKRSENRLVPKVTFQNLNRLNKVDMIFEYFMTNLDCYRDCSIHKYINMNGSKLVCTEFFPRVLTSSYAIALFSKNRLYFGIQNWKHVNSTVKLDPKFWVFYNEILNVTTLRRNTLNIQNPLYAQLIRNYYFKGLKSSTHYALLSERNIVEHNIILDETYHDVRSDLITIPQPSLYYEKSLSDQINIIRIFIESLSDSHMYELYESLNMFNSSMNEIRQYSFENERFSFFDKVMNTNHDTSWIKSLQPLKKYFQQENDKSNIYKIDDSDDSGIYNPLECENINIYKMFGNDLLVNPWSCDFMRDFLLFFFSTKYCGKDSVMEHLYYYLMVGTMQVMDRFLIDIVEENYIEFIDTSARTDKFCLETRNKRIFLKMFSERFFKEFYENAEFPVDPISRLNIIDFNEHVDKFREYNGYTNELVVDTVYKYPNKEFRVFNEMLEELISYSSLLRSIHYSHVDSFTEEIPKITEFTPQYDNKDLDNYLVKQVSRLVKVRDIQNNLNNSYDVNAIIETLKEYVPHKSCTKRTRIGNFEDRVTSLLDDIFIDPVTPEESQLNTEYFYKGVDLARRVNKLLYKNHSNSAFFETLKHHIPDSIHILDFFDNDFFNEIPTLEFGNSFFNIVETVFNKVLEYLKSKGYIRIRESDLFGRFKNMLLESMNLFLDVSFWTINSIYAYDNDLRNKLVYSNMYNESTRFLATYEALGLQEYVKPQLTKKIIRMLFTNTYKNQMRLNRNCNMEVTPPIVTNYAMIKIDKYLDELNWQIIKTTSFRNCANCGSKPANPLICLLCGSLLCSNSECCQKVKISDLTRFISELDKKSSEFKRSDVSKIYYEEILAHSNVCGGGQCIYFSPYYCFVLYVDERRRCVVQSLYSDKYGNSDLHGKVYDTVRLSQVRIENIVNTLCSGRLSNEIVSQRKLMLNSFN</sequence>
<dbReference type="VEuPathDB" id="PiroplasmaDB:TA08845"/>
<evidence type="ECO:0000313" key="12">
    <source>
        <dbReference type="EMBL" id="SVP94457.1"/>
    </source>
</evidence>
<dbReference type="EMBL" id="UIVT01000004">
    <property type="protein sequence ID" value="SVP94457.1"/>
    <property type="molecule type" value="Genomic_DNA"/>
</dbReference>
<protein>
    <recommendedName>
        <fullName evidence="10">E3 ubiquitin-protein ligase</fullName>
        <ecNumber evidence="10">2.3.2.27</ecNumber>
    </recommendedName>
</protein>
<evidence type="ECO:0000256" key="10">
    <source>
        <dbReference type="RuleBase" id="RU366018"/>
    </source>
</evidence>
<name>A0A3B0MW76_THEAN</name>
<dbReference type="PROSITE" id="PS51157">
    <property type="entry name" value="ZF_UBR"/>
    <property type="match status" value="1"/>
</dbReference>
<evidence type="ECO:0000256" key="2">
    <source>
        <dbReference type="ARBA" id="ARBA00004906"/>
    </source>
</evidence>
<dbReference type="GO" id="GO:0016567">
    <property type="term" value="P:protein ubiquitination"/>
    <property type="evidence" value="ECO:0007669"/>
    <property type="project" value="UniProtKB-UniRule"/>
</dbReference>
<dbReference type="GO" id="GO:0061630">
    <property type="term" value="F:ubiquitin protein ligase activity"/>
    <property type="evidence" value="ECO:0007669"/>
    <property type="project" value="UniProtKB-UniRule"/>
</dbReference>